<evidence type="ECO:0000313" key="3">
    <source>
        <dbReference type="Proteomes" id="UP001232148"/>
    </source>
</evidence>
<keyword evidence="3" id="KW-1185">Reference proteome</keyword>
<sequence>MKHDGVGPWPWRRALWQLNSRACPRCPAEHNVGASDFAPGRSRHSEPRSRFTIYHLPDWTRWISCAWESGNVLKADMTRLHSSMAGACLAAVVSRWVGFSTHACMGGFHLVQGRRFSFSPARSWAELAVPTLGAVGRNNVTDPARCVGTVTGRACCMSSRARQCIVNQFIMFIVQKRSRILRQHLRSSTSRVQKTTPVSDRDDGASAEGKELAKQGLDGVSGGLRLVLISKANRPVTSAQ</sequence>
<comment type="caution">
    <text evidence="2">The sequence shown here is derived from an EMBL/GenBank/DDBJ whole genome shotgun (WGS) entry which is preliminary data.</text>
</comment>
<reference evidence="2" key="1">
    <citation type="submission" date="2021-06" db="EMBL/GenBank/DDBJ databases">
        <title>Comparative genomics, transcriptomics and evolutionary studies reveal genomic signatures of adaptation to plant cell wall in hemibiotrophic fungi.</title>
        <authorList>
            <consortium name="DOE Joint Genome Institute"/>
            <person name="Baroncelli R."/>
            <person name="Diaz J.F."/>
            <person name="Benocci T."/>
            <person name="Peng M."/>
            <person name="Battaglia E."/>
            <person name="Haridas S."/>
            <person name="Andreopoulos W."/>
            <person name="Labutti K."/>
            <person name="Pangilinan J."/>
            <person name="Floch G.L."/>
            <person name="Makela M.R."/>
            <person name="Henrissat B."/>
            <person name="Grigoriev I.V."/>
            <person name="Crouch J.A."/>
            <person name="De Vries R.P."/>
            <person name="Sukno S.A."/>
            <person name="Thon M.R."/>
        </authorList>
    </citation>
    <scope>NUCLEOTIDE SEQUENCE</scope>
    <source>
        <strain evidence="2">MAFF235873</strain>
    </source>
</reference>
<dbReference type="EMBL" id="MU842927">
    <property type="protein sequence ID" value="KAK2025881.1"/>
    <property type="molecule type" value="Genomic_DNA"/>
</dbReference>
<gene>
    <name evidence="2" type="ORF">LX32DRAFT_45181</name>
</gene>
<feature type="compositionally biased region" description="Basic and acidic residues" evidence="1">
    <location>
        <begin position="199"/>
        <end position="212"/>
    </location>
</feature>
<accession>A0AAD9HCJ5</accession>
<feature type="region of interest" description="Disordered" evidence="1">
    <location>
        <begin position="185"/>
        <end position="212"/>
    </location>
</feature>
<name>A0AAD9HCJ5_9PEZI</name>
<dbReference type="AlphaFoldDB" id="A0AAD9HCJ5"/>
<proteinExistence type="predicted"/>
<protein>
    <submittedName>
        <fullName evidence="2">Uncharacterized protein</fullName>
    </submittedName>
</protein>
<evidence type="ECO:0000256" key="1">
    <source>
        <dbReference type="SAM" id="MobiDB-lite"/>
    </source>
</evidence>
<organism evidence="2 3">
    <name type="scientific">Colletotrichum zoysiae</name>
    <dbReference type="NCBI Taxonomy" id="1216348"/>
    <lineage>
        <taxon>Eukaryota</taxon>
        <taxon>Fungi</taxon>
        <taxon>Dikarya</taxon>
        <taxon>Ascomycota</taxon>
        <taxon>Pezizomycotina</taxon>
        <taxon>Sordariomycetes</taxon>
        <taxon>Hypocreomycetidae</taxon>
        <taxon>Glomerellales</taxon>
        <taxon>Glomerellaceae</taxon>
        <taxon>Colletotrichum</taxon>
        <taxon>Colletotrichum graminicola species complex</taxon>
    </lineage>
</organism>
<evidence type="ECO:0000313" key="2">
    <source>
        <dbReference type="EMBL" id="KAK2025881.1"/>
    </source>
</evidence>
<dbReference type="Proteomes" id="UP001232148">
    <property type="component" value="Unassembled WGS sequence"/>
</dbReference>
<feature type="compositionally biased region" description="Polar residues" evidence="1">
    <location>
        <begin position="186"/>
        <end position="198"/>
    </location>
</feature>